<keyword evidence="7" id="KW-0325">Glycoprotein</keyword>
<keyword evidence="10" id="KW-1133">Transmembrane helix</keyword>
<keyword evidence="3" id="KW-1003">Cell membrane</keyword>
<dbReference type="InterPro" id="IPR054714">
    <property type="entry name" value="GPR158_179_extracellular"/>
</dbReference>
<dbReference type="InterPro" id="IPR002052">
    <property type="entry name" value="DNA_methylase_N6_adenine_CS"/>
</dbReference>
<dbReference type="GO" id="GO:0032259">
    <property type="term" value="P:methylation"/>
    <property type="evidence" value="ECO:0007669"/>
    <property type="project" value="InterPro"/>
</dbReference>
<protein>
    <recommendedName>
        <fullName evidence="12">GPR158/179 extracellular domain-containing protein</fullName>
    </recommendedName>
</protein>
<dbReference type="AlphaFoldDB" id="A0AAN8PMD5"/>
<feature type="region of interest" description="Disordered" evidence="9">
    <location>
        <begin position="465"/>
        <end position="485"/>
    </location>
</feature>
<feature type="domain" description="GPR158/179 extracellular" evidence="12">
    <location>
        <begin position="722"/>
        <end position="818"/>
    </location>
</feature>
<proteinExistence type="inferred from homology"/>
<dbReference type="GO" id="GO:0003676">
    <property type="term" value="F:nucleic acid binding"/>
    <property type="evidence" value="ECO:0007669"/>
    <property type="project" value="InterPro"/>
</dbReference>
<dbReference type="GO" id="GO:0008168">
    <property type="term" value="F:methyltransferase activity"/>
    <property type="evidence" value="ECO:0007669"/>
    <property type="project" value="InterPro"/>
</dbReference>
<reference evidence="13 14" key="1">
    <citation type="submission" date="2024-01" db="EMBL/GenBank/DDBJ databases">
        <title>The genome of the rayed Mediterranean limpet Patella caerulea (Linnaeus, 1758).</title>
        <authorList>
            <person name="Anh-Thu Weber A."/>
            <person name="Halstead-Nussloch G."/>
        </authorList>
    </citation>
    <scope>NUCLEOTIDE SEQUENCE [LARGE SCALE GENOMIC DNA]</scope>
    <source>
        <strain evidence="13">AATW-2023a</strain>
        <tissue evidence="13">Whole specimen</tissue>
    </source>
</reference>
<evidence type="ECO:0000256" key="1">
    <source>
        <dbReference type="ARBA" id="ARBA00004651"/>
    </source>
</evidence>
<keyword evidence="8" id="KW-0807">Transducer</keyword>
<feature type="transmembrane region" description="Helical" evidence="10">
    <location>
        <begin position="862"/>
        <end position="881"/>
    </location>
</feature>
<keyword evidence="5" id="KW-0297">G-protein coupled receptor</keyword>
<dbReference type="GO" id="GO:0004930">
    <property type="term" value="F:G protein-coupled receptor activity"/>
    <property type="evidence" value="ECO:0007669"/>
    <property type="project" value="UniProtKB-KW"/>
</dbReference>
<evidence type="ECO:0000256" key="4">
    <source>
        <dbReference type="ARBA" id="ARBA00022729"/>
    </source>
</evidence>
<evidence type="ECO:0000313" key="14">
    <source>
        <dbReference type="Proteomes" id="UP001347796"/>
    </source>
</evidence>
<keyword evidence="14" id="KW-1185">Reference proteome</keyword>
<feature type="domain" description="GPR158/179 extracellular" evidence="12">
    <location>
        <begin position="276"/>
        <end position="377"/>
    </location>
</feature>
<keyword evidence="10" id="KW-0812">Transmembrane</keyword>
<dbReference type="Gene3D" id="3.30.450.20">
    <property type="entry name" value="PAS domain"/>
    <property type="match status" value="1"/>
</dbReference>
<comment type="caution">
    <text evidence="13">The sequence shown here is derived from an EMBL/GenBank/DDBJ whole genome shotgun (WGS) entry which is preliminary data.</text>
</comment>
<dbReference type="EMBL" id="JAZGQO010000009">
    <property type="protein sequence ID" value="KAK6177988.1"/>
    <property type="molecule type" value="Genomic_DNA"/>
</dbReference>
<evidence type="ECO:0000256" key="2">
    <source>
        <dbReference type="ARBA" id="ARBA00007242"/>
    </source>
</evidence>
<comment type="similarity">
    <text evidence="2">Belongs to the G-protein coupled receptor 3 family.</text>
</comment>
<evidence type="ECO:0000256" key="10">
    <source>
        <dbReference type="SAM" id="Phobius"/>
    </source>
</evidence>
<feature type="chain" id="PRO_5043010110" description="GPR158/179 extracellular domain-containing protein" evidence="11">
    <location>
        <begin position="22"/>
        <end position="882"/>
    </location>
</feature>
<dbReference type="InterPro" id="IPR043458">
    <property type="entry name" value="GPR158/179"/>
</dbReference>
<comment type="subcellular location">
    <subcellularLocation>
        <location evidence="1">Cell membrane</location>
        <topology evidence="1">Multi-pass membrane protein</topology>
    </subcellularLocation>
</comment>
<dbReference type="Proteomes" id="UP001347796">
    <property type="component" value="Unassembled WGS sequence"/>
</dbReference>
<evidence type="ECO:0000256" key="7">
    <source>
        <dbReference type="ARBA" id="ARBA00023180"/>
    </source>
</evidence>
<evidence type="ECO:0000259" key="12">
    <source>
        <dbReference type="Pfam" id="PF22572"/>
    </source>
</evidence>
<evidence type="ECO:0000256" key="3">
    <source>
        <dbReference type="ARBA" id="ARBA00022475"/>
    </source>
</evidence>
<dbReference type="GO" id="GO:0005886">
    <property type="term" value="C:plasma membrane"/>
    <property type="evidence" value="ECO:0007669"/>
    <property type="project" value="UniProtKB-SubCell"/>
</dbReference>
<organism evidence="13 14">
    <name type="scientific">Patella caerulea</name>
    <name type="common">Rayed Mediterranean limpet</name>
    <dbReference type="NCBI Taxonomy" id="87958"/>
    <lineage>
        <taxon>Eukaryota</taxon>
        <taxon>Metazoa</taxon>
        <taxon>Spiralia</taxon>
        <taxon>Lophotrochozoa</taxon>
        <taxon>Mollusca</taxon>
        <taxon>Gastropoda</taxon>
        <taxon>Patellogastropoda</taxon>
        <taxon>Patelloidea</taxon>
        <taxon>Patellidae</taxon>
        <taxon>Patella</taxon>
    </lineage>
</organism>
<feature type="signal peptide" evidence="11">
    <location>
        <begin position="1"/>
        <end position="21"/>
    </location>
</feature>
<evidence type="ECO:0000313" key="13">
    <source>
        <dbReference type="EMBL" id="KAK6177988.1"/>
    </source>
</evidence>
<evidence type="ECO:0000256" key="5">
    <source>
        <dbReference type="ARBA" id="ARBA00023040"/>
    </source>
</evidence>
<accession>A0AAN8PMD5</accession>
<dbReference type="Pfam" id="PF22572">
    <property type="entry name" value="GPR158_179_EC"/>
    <property type="match status" value="2"/>
</dbReference>
<sequence>MELADYLVRIFVLILFVSVECGRYEWMTYDHFDEMEGIYNSVDGDSCRAKSKPDMEMRDDLVTMIPRYNTLRSMTWYKNRTMLIHLHNMALNRAFFFSYIYQKLNETNVKVFQTQPNWMYMYFSVGADVNANPYGINASAIIFDFNCTYTNWFVSVPFNTTLQYFGPKAWRWEDYNDQDNFLREPTRKVAAIKDIGSGYNNNYTDPSYKMNNWYNKWMPDTVGDVDSLTKYTYNVGLKYSNTTGYFMTEDFQSFTFFGPPQPGQQEKDERMLPVTFTKPYFDCGVSDKWVVSATSPVVEFMPRYSNFTHLRRPRTVAVIVMDIDWDMIDFNSCPVSVGNPGPSYLSGISRCKPTTGCKHKSGYGFMRGGYVCVCRPGKRYPIYIDPPYQGDNIEQATDEEYENGFDCTTVDYRQVLPVVDTLEGTVIEGAGSGGIQFKRDTSHIRRTGFISRTLKSFNDTGEELKFRSFGPENKQPSRPRQYPPRRVKYVIRQPKPKPPKTPAQKLKLLSRKKRAFTYDYVAFEKMMKIFRQKAAVTASNCHQMSDATKSMPGSVAYGVNSQMESEGRTALRLAHFLSNFLQNTSPDENFGNLLGGGRLNIEHVFGEVIANVMGNYQIRSSGVFFDTNQFINPDESVREYFGPLAYKKDGGYYAIDTAGLPKSYVHEDWYMAVKSRWQSNTVQLKTFKLRPMIRSDPKGTSSIRFEHFPLSYKAPEYSDGYWTNPRFKCDGRVDEWVMTYVVPFFGLDGIRKRTKFQGVVTVDVPLGALEINQCPQPFHVANAFKNTARCDLESTKCKPQEGFKFMRGSYRCDCKEGYEYMHNDGKFWIEGSLVEIEYEKKMKGLFSRFDDLRCRISGGSTITYSLFLTLNFILVSLLHFIL</sequence>
<keyword evidence="6" id="KW-0675">Receptor</keyword>
<dbReference type="PROSITE" id="PS00092">
    <property type="entry name" value="N6_MTASE"/>
    <property type="match status" value="1"/>
</dbReference>
<keyword evidence="4 11" id="KW-0732">Signal</keyword>
<evidence type="ECO:0000256" key="11">
    <source>
        <dbReference type="SAM" id="SignalP"/>
    </source>
</evidence>
<evidence type="ECO:0000256" key="6">
    <source>
        <dbReference type="ARBA" id="ARBA00023170"/>
    </source>
</evidence>
<gene>
    <name evidence="13" type="ORF">SNE40_012837</name>
</gene>
<name>A0AAN8PMD5_PATCE</name>
<evidence type="ECO:0000256" key="9">
    <source>
        <dbReference type="SAM" id="MobiDB-lite"/>
    </source>
</evidence>
<dbReference type="PANTHER" id="PTHR32546:SF29">
    <property type="entry name" value="G-PROTEIN COUPLED RECEPTORS FAMILY 3 PROFILE DOMAIN-CONTAINING PROTEIN"/>
    <property type="match status" value="1"/>
</dbReference>
<keyword evidence="10" id="KW-0472">Membrane</keyword>
<dbReference type="PANTHER" id="PTHR32546">
    <property type="entry name" value="G-PROTEIN COUPLED RECEPTOR 158-RELATED"/>
    <property type="match status" value="1"/>
</dbReference>
<evidence type="ECO:0000256" key="8">
    <source>
        <dbReference type="ARBA" id="ARBA00023224"/>
    </source>
</evidence>